<proteinExistence type="predicted"/>
<evidence type="ECO:0000259" key="1">
    <source>
        <dbReference type="SMART" id="SM00579"/>
    </source>
</evidence>
<evidence type="ECO:0000313" key="2">
    <source>
        <dbReference type="EMBL" id="KAF9603313.1"/>
    </source>
</evidence>
<dbReference type="Proteomes" id="UP000631114">
    <property type="component" value="Unassembled WGS sequence"/>
</dbReference>
<reference evidence="2 3" key="1">
    <citation type="submission" date="2020-10" db="EMBL/GenBank/DDBJ databases">
        <title>The Coptis chinensis genome and diversification of protoberbering-type alkaloids.</title>
        <authorList>
            <person name="Wang B."/>
            <person name="Shu S."/>
            <person name="Song C."/>
            <person name="Liu Y."/>
        </authorList>
    </citation>
    <scope>NUCLEOTIDE SEQUENCE [LARGE SCALE GENOMIC DNA]</scope>
    <source>
        <strain evidence="2">HL-2020</strain>
        <tissue evidence="2">Leaf</tissue>
    </source>
</reference>
<organism evidence="2 3">
    <name type="scientific">Coptis chinensis</name>
    <dbReference type="NCBI Taxonomy" id="261450"/>
    <lineage>
        <taxon>Eukaryota</taxon>
        <taxon>Viridiplantae</taxon>
        <taxon>Streptophyta</taxon>
        <taxon>Embryophyta</taxon>
        <taxon>Tracheophyta</taxon>
        <taxon>Spermatophyta</taxon>
        <taxon>Magnoliopsida</taxon>
        <taxon>Ranunculales</taxon>
        <taxon>Ranunculaceae</taxon>
        <taxon>Coptidoideae</taxon>
        <taxon>Coptis</taxon>
    </lineage>
</organism>
<dbReference type="SMART" id="SM00579">
    <property type="entry name" value="FBD"/>
    <property type="match status" value="1"/>
</dbReference>
<comment type="caution">
    <text evidence="2">The sequence shown here is derived from an EMBL/GenBank/DDBJ whole genome shotgun (WGS) entry which is preliminary data.</text>
</comment>
<name>A0A835HU78_9MAGN</name>
<evidence type="ECO:0000313" key="3">
    <source>
        <dbReference type="Proteomes" id="UP000631114"/>
    </source>
</evidence>
<dbReference type="EMBL" id="JADFTS010000006">
    <property type="protein sequence ID" value="KAF9603313.1"/>
    <property type="molecule type" value="Genomic_DNA"/>
</dbReference>
<accession>A0A835HU78</accession>
<dbReference type="InterPro" id="IPR006566">
    <property type="entry name" value="FBD"/>
</dbReference>
<sequence length="164" mass="18179">MQNASIPKRFYVLTMDSANTYQNIANIHMIVTFSSMITIMEGLRNAQSITLSSASMFASTLTKKASNLRKCFQLPFNNLKRLSLPHLKLVRIRHFGGLENEVKFVQFLLKSASVLEKMIINVAASSPENVSSIDKTEVMKIGEMLLTSPRASSGESSSVGILFM</sequence>
<feature type="domain" description="FBD" evidence="1">
    <location>
        <begin position="80"/>
        <end position="162"/>
    </location>
</feature>
<dbReference type="OrthoDB" id="1939276at2759"/>
<protein>
    <recommendedName>
        <fullName evidence="1">FBD domain-containing protein</fullName>
    </recommendedName>
</protein>
<gene>
    <name evidence="2" type="ORF">IFM89_034662</name>
</gene>
<dbReference type="AlphaFoldDB" id="A0A835HU78"/>
<dbReference type="Pfam" id="PF08387">
    <property type="entry name" value="FBD"/>
    <property type="match status" value="1"/>
</dbReference>
<keyword evidence="3" id="KW-1185">Reference proteome</keyword>